<accession>A0AAV6VVA5</accession>
<feature type="domain" description="Reverse transcriptase zinc-binding" evidence="1">
    <location>
        <begin position="63"/>
        <end position="108"/>
    </location>
</feature>
<dbReference type="AlphaFoldDB" id="A0AAV6VVA5"/>
<comment type="caution">
    <text evidence="2">The sequence shown here is derived from an EMBL/GenBank/DDBJ whole genome shotgun (WGS) entry which is preliminary data.</text>
</comment>
<keyword evidence="3" id="KW-1185">Reference proteome</keyword>
<evidence type="ECO:0000313" key="2">
    <source>
        <dbReference type="EMBL" id="KAG8199988.1"/>
    </source>
</evidence>
<dbReference type="InterPro" id="IPR026960">
    <property type="entry name" value="RVT-Znf"/>
</dbReference>
<dbReference type="Pfam" id="PF13966">
    <property type="entry name" value="zf-RVT"/>
    <property type="match status" value="1"/>
</dbReference>
<evidence type="ECO:0000259" key="1">
    <source>
        <dbReference type="Pfam" id="PF13966"/>
    </source>
</evidence>
<dbReference type="EMBL" id="JAFNEN010000022">
    <property type="protein sequence ID" value="KAG8199988.1"/>
    <property type="molecule type" value="Genomic_DNA"/>
</dbReference>
<dbReference type="Proteomes" id="UP000827092">
    <property type="component" value="Unassembled WGS sequence"/>
</dbReference>
<name>A0AAV6VVA5_9ARAC</name>
<sequence>MAKHAIGSPLAVDLISPEDAAKAIDNHFKHNQLLEWTQSKYHANFRHISPVNLTPLYLKRSQEVLLLRLASRSLPTKAQLFKCGLDDSPLCASCNTNETCDHFLLTCAQFEAQREILRNKVGPTPLSFGWLCYYKDLNSKKIKALVEFLVSSHRF</sequence>
<organism evidence="2 3">
    <name type="scientific">Oedothorax gibbosus</name>
    <dbReference type="NCBI Taxonomy" id="931172"/>
    <lineage>
        <taxon>Eukaryota</taxon>
        <taxon>Metazoa</taxon>
        <taxon>Ecdysozoa</taxon>
        <taxon>Arthropoda</taxon>
        <taxon>Chelicerata</taxon>
        <taxon>Arachnida</taxon>
        <taxon>Araneae</taxon>
        <taxon>Araneomorphae</taxon>
        <taxon>Entelegynae</taxon>
        <taxon>Araneoidea</taxon>
        <taxon>Linyphiidae</taxon>
        <taxon>Erigoninae</taxon>
        <taxon>Oedothorax</taxon>
    </lineage>
</organism>
<gene>
    <name evidence="2" type="ORF">JTE90_006230</name>
</gene>
<proteinExistence type="predicted"/>
<protein>
    <recommendedName>
        <fullName evidence="1">Reverse transcriptase zinc-binding domain-containing protein</fullName>
    </recommendedName>
</protein>
<reference evidence="2 3" key="1">
    <citation type="journal article" date="2022" name="Nat. Ecol. Evol.">
        <title>A masculinizing supergene underlies an exaggerated male reproductive morph in a spider.</title>
        <authorList>
            <person name="Hendrickx F."/>
            <person name="De Corte Z."/>
            <person name="Sonet G."/>
            <person name="Van Belleghem S.M."/>
            <person name="Kostlbacher S."/>
            <person name="Vangestel C."/>
        </authorList>
    </citation>
    <scope>NUCLEOTIDE SEQUENCE [LARGE SCALE GENOMIC DNA]</scope>
    <source>
        <strain evidence="2">W744_W776</strain>
    </source>
</reference>
<evidence type="ECO:0000313" key="3">
    <source>
        <dbReference type="Proteomes" id="UP000827092"/>
    </source>
</evidence>